<keyword evidence="3 9" id="KW-0808">Transferase</keyword>
<evidence type="ECO:0000313" key="10">
    <source>
        <dbReference type="Proteomes" id="UP000182379"/>
    </source>
</evidence>
<dbReference type="PANTHER" id="PTHR22926">
    <property type="entry name" value="PHOSPHO-N-ACETYLMURAMOYL-PENTAPEPTIDE-TRANSFERASE"/>
    <property type="match status" value="1"/>
</dbReference>
<dbReference type="GO" id="GO:0046872">
    <property type="term" value="F:metal ion binding"/>
    <property type="evidence" value="ECO:0007669"/>
    <property type="project" value="UniProtKB-KW"/>
</dbReference>
<gene>
    <name evidence="9" type="ORF">SAMN05216495_11054</name>
</gene>
<dbReference type="GO" id="GO:0009103">
    <property type="term" value="P:lipopolysaccharide biosynthetic process"/>
    <property type="evidence" value="ECO:0007669"/>
    <property type="project" value="TreeGrafter"/>
</dbReference>
<keyword evidence="6 8" id="KW-0472">Membrane</keyword>
<dbReference type="Proteomes" id="UP000182379">
    <property type="component" value="Unassembled WGS sequence"/>
</dbReference>
<feature type="transmembrane region" description="Helical" evidence="8">
    <location>
        <begin position="152"/>
        <end position="174"/>
    </location>
</feature>
<evidence type="ECO:0000256" key="5">
    <source>
        <dbReference type="ARBA" id="ARBA00022989"/>
    </source>
</evidence>
<keyword evidence="7" id="KW-0460">Magnesium</keyword>
<evidence type="ECO:0000256" key="4">
    <source>
        <dbReference type="ARBA" id="ARBA00022692"/>
    </source>
</evidence>
<dbReference type="CDD" id="cd06853">
    <property type="entry name" value="GT_WecA_like"/>
    <property type="match status" value="1"/>
</dbReference>
<comment type="caution">
    <text evidence="9">The sequence shown here is derived from an EMBL/GenBank/DDBJ whole genome shotgun (WGS) entry which is preliminary data.</text>
</comment>
<feature type="transmembrane region" description="Helical" evidence="8">
    <location>
        <begin position="123"/>
        <end position="140"/>
    </location>
</feature>
<feature type="transmembrane region" description="Helical" evidence="8">
    <location>
        <begin position="205"/>
        <end position="224"/>
    </location>
</feature>
<feature type="transmembrane region" description="Helical" evidence="8">
    <location>
        <begin position="95"/>
        <end position="111"/>
    </location>
</feature>
<dbReference type="AlphaFoldDB" id="A0A1H2Y5R0"/>
<dbReference type="InterPro" id="IPR000715">
    <property type="entry name" value="Glycosyl_transferase_4"/>
</dbReference>
<evidence type="ECO:0000256" key="7">
    <source>
        <dbReference type="PIRSR" id="PIRSR600715-1"/>
    </source>
</evidence>
<evidence type="ECO:0000256" key="8">
    <source>
        <dbReference type="SAM" id="Phobius"/>
    </source>
</evidence>
<feature type="transmembrane region" description="Helical" evidence="8">
    <location>
        <begin position="236"/>
        <end position="252"/>
    </location>
</feature>
<keyword evidence="5 8" id="KW-1133">Transmembrane helix</keyword>
<evidence type="ECO:0000256" key="1">
    <source>
        <dbReference type="ARBA" id="ARBA00004651"/>
    </source>
</evidence>
<evidence type="ECO:0000256" key="2">
    <source>
        <dbReference type="ARBA" id="ARBA00022475"/>
    </source>
</evidence>
<dbReference type="PANTHER" id="PTHR22926:SF3">
    <property type="entry name" value="UNDECAPRENYL-PHOSPHATE ALPHA-N-ACETYLGLUCOSAMINYL 1-PHOSPHATE TRANSFERASE"/>
    <property type="match status" value="1"/>
</dbReference>
<dbReference type="GO" id="GO:0016780">
    <property type="term" value="F:phosphotransferase activity, for other substituted phosphate groups"/>
    <property type="evidence" value="ECO:0007669"/>
    <property type="project" value="InterPro"/>
</dbReference>
<dbReference type="PROSITE" id="PS01348">
    <property type="entry name" value="MRAY_2"/>
    <property type="match status" value="1"/>
</dbReference>
<sequence>MHGYKILEREGFFPRRDIRRKACFVKTYLLALSISLIISWVLTPFVKKLAFRIGAVDRPNARKVHHRIMPRMGGLAIYIGFMAAAVTTMELTRDVVGILLGGTVIAIVGILDDMFQLAAKVKLVGQIVAALVPVCFGVRIEWLNNPWGGYFYLNYLSIPFTVFWIVSFTNVVNLIDGLDGLAAGVSAIASVTVIMVALQQGLYPVAVLTAALAGGIIGFIRYNFNPATIFMGDTGSLFLGYMLAAISIFGAVKSAATIALLVPAIALGLPIMDTAFAIVRRYRNGRPIFSPDKGHIHHRLLAMGFSQRQAVIFMYLISAGLCLTAVLLTEMEGIYAIALLVFLLAVIFIGARKIGILQDRS</sequence>
<feature type="binding site" evidence="7">
    <location>
        <position position="233"/>
    </location>
    <ligand>
        <name>Mg(2+)</name>
        <dbReference type="ChEBI" id="CHEBI:18420"/>
    </ligand>
</feature>
<feature type="binding site" evidence="7">
    <location>
        <position position="173"/>
    </location>
    <ligand>
        <name>Mg(2+)</name>
        <dbReference type="ChEBI" id="CHEBI:18420"/>
    </ligand>
</feature>
<dbReference type="InterPro" id="IPR018480">
    <property type="entry name" value="PNAcMuramoyl-5peptid_Trfase_CS"/>
</dbReference>
<proteinExistence type="predicted"/>
<comment type="cofactor">
    <cofactor evidence="7">
        <name>Mg(2+)</name>
        <dbReference type="ChEBI" id="CHEBI:18420"/>
    </cofactor>
</comment>
<evidence type="ECO:0000256" key="6">
    <source>
        <dbReference type="ARBA" id="ARBA00023136"/>
    </source>
</evidence>
<dbReference type="EMBL" id="FNOP01000010">
    <property type="protein sequence ID" value="SDX00148.1"/>
    <property type="molecule type" value="Genomic_DNA"/>
</dbReference>
<reference evidence="9 10" key="1">
    <citation type="submission" date="2016-10" db="EMBL/GenBank/DDBJ databases">
        <authorList>
            <person name="Varghese N."/>
            <person name="Submissions S."/>
        </authorList>
    </citation>
    <scope>NUCLEOTIDE SEQUENCE [LARGE SCALE GENOMIC DNA]</scope>
    <source>
        <strain evidence="9 10">WCC6</strain>
    </source>
</reference>
<feature type="transmembrane region" description="Helical" evidence="8">
    <location>
        <begin position="28"/>
        <end position="47"/>
    </location>
</feature>
<dbReference type="GO" id="GO:0005886">
    <property type="term" value="C:plasma membrane"/>
    <property type="evidence" value="ECO:0007669"/>
    <property type="project" value="UniProtKB-SubCell"/>
</dbReference>
<feature type="transmembrane region" description="Helical" evidence="8">
    <location>
        <begin position="258"/>
        <end position="279"/>
    </location>
</feature>
<organism evidence="9 10">
    <name type="scientific">Acidaminococcus fermentans</name>
    <dbReference type="NCBI Taxonomy" id="905"/>
    <lineage>
        <taxon>Bacteria</taxon>
        <taxon>Bacillati</taxon>
        <taxon>Bacillota</taxon>
        <taxon>Negativicutes</taxon>
        <taxon>Acidaminococcales</taxon>
        <taxon>Acidaminococcaceae</taxon>
        <taxon>Acidaminococcus</taxon>
    </lineage>
</organism>
<accession>A0A1H2Y5R0</accession>
<dbReference type="Pfam" id="PF00953">
    <property type="entry name" value="Glycos_transf_4"/>
    <property type="match status" value="1"/>
</dbReference>
<dbReference type="GO" id="GO:0044038">
    <property type="term" value="P:cell wall macromolecule biosynthetic process"/>
    <property type="evidence" value="ECO:0007669"/>
    <property type="project" value="TreeGrafter"/>
</dbReference>
<feature type="transmembrane region" description="Helical" evidence="8">
    <location>
        <begin position="334"/>
        <end position="351"/>
    </location>
</feature>
<dbReference type="GO" id="GO:0071555">
    <property type="term" value="P:cell wall organization"/>
    <property type="evidence" value="ECO:0007669"/>
    <property type="project" value="TreeGrafter"/>
</dbReference>
<evidence type="ECO:0000256" key="3">
    <source>
        <dbReference type="ARBA" id="ARBA00022679"/>
    </source>
</evidence>
<comment type="subcellular location">
    <subcellularLocation>
        <location evidence="1">Cell membrane</location>
        <topology evidence="1">Multi-pass membrane protein</topology>
    </subcellularLocation>
</comment>
<keyword evidence="7" id="KW-0479">Metal-binding</keyword>
<feature type="transmembrane region" description="Helical" evidence="8">
    <location>
        <begin position="68"/>
        <end position="89"/>
    </location>
</feature>
<evidence type="ECO:0000313" key="9">
    <source>
        <dbReference type="EMBL" id="SDX00148.1"/>
    </source>
</evidence>
<keyword evidence="4 8" id="KW-0812">Transmembrane</keyword>
<name>A0A1H2Y5R0_ACIFE</name>
<keyword evidence="2" id="KW-1003">Cell membrane</keyword>
<protein>
    <submittedName>
        <fullName evidence="9">UDP-GlcNAc:undecaprenyl-phosphate GlcNAc-1-phosphate transferase</fullName>
    </submittedName>
</protein>
<feature type="transmembrane region" description="Helical" evidence="8">
    <location>
        <begin position="310"/>
        <end position="328"/>
    </location>
</feature>